<name>Q07VQ1_RHOP5</name>
<dbReference type="EC" id="2.5.1.18" evidence="1"/>
<dbReference type="Gene3D" id="3.40.30.10">
    <property type="entry name" value="Glutaredoxin"/>
    <property type="match status" value="1"/>
</dbReference>
<dbReference type="GO" id="GO:0004364">
    <property type="term" value="F:glutathione transferase activity"/>
    <property type="evidence" value="ECO:0007669"/>
    <property type="project" value="UniProtKB-EC"/>
</dbReference>
<gene>
    <name evidence="6" type="ordered locus">RPE_0022</name>
</gene>
<dbReference type="InterPro" id="IPR036282">
    <property type="entry name" value="Glutathione-S-Trfase_C_sf"/>
</dbReference>
<dbReference type="InterPro" id="IPR036249">
    <property type="entry name" value="Thioredoxin-like_sf"/>
</dbReference>
<keyword evidence="2 6" id="KW-0808">Transferase</keyword>
<reference evidence="6" key="1">
    <citation type="submission" date="2006-09" db="EMBL/GenBank/DDBJ databases">
        <title>Complete sequence of Rhodopseudomonas palustris BisA53.</title>
        <authorList>
            <consortium name="US DOE Joint Genome Institute"/>
            <person name="Copeland A."/>
            <person name="Lucas S."/>
            <person name="Lapidus A."/>
            <person name="Barry K."/>
            <person name="Detter J.C."/>
            <person name="Glavina del Rio T."/>
            <person name="Hammon N."/>
            <person name="Israni S."/>
            <person name="Dalin E."/>
            <person name="Tice H."/>
            <person name="Pitluck S."/>
            <person name="Chain P."/>
            <person name="Malfatti S."/>
            <person name="Shin M."/>
            <person name="Vergez L."/>
            <person name="Schmutz J."/>
            <person name="Larimer F."/>
            <person name="Land M."/>
            <person name="Hauser L."/>
            <person name="Pelletier D.A."/>
            <person name="Kyrpides N."/>
            <person name="Kim E."/>
            <person name="Harwood C.S."/>
            <person name="Oda Y."/>
            <person name="Richardson P."/>
        </authorList>
    </citation>
    <scope>NUCLEOTIDE SEQUENCE [LARGE SCALE GENOMIC DNA]</scope>
    <source>
        <strain evidence="6">BisA53</strain>
    </source>
</reference>
<dbReference type="GO" id="GO:0005737">
    <property type="term" value="C:cytoplasm"/>
    <property type="evidence" value="ECO:0007669"/>
    <property type="project" value="UniProtKB-ARBA"/>
</dbReference>
<dbReference type="SFLD" id="SFLDG00358">
    <property type="entry name" value="Main_(cytGST)"/>
    <property type="match status" value="1"/>
</dbReference>
<dbReference type="AlphaFoldDB" id="Q07VQ1"/>
<evidence type="ECO:0000259" key="5">
    <source>
        <dbReference type="PROSITE" id="PS50405"/>
    </source>
</evidence>
<dbReference type="SFLD" id="SFLDG01150">
    <property type="entry name" value="Main.1:_Beta-like"/>
    <property type="match status" value="1"/>
</dbReference>
<dbReference type="Pfam" id="PF00043">
    <property type="entry name" value="GST_C"/>
    <property type="match status" value="1"/>
</dbReference>
<dbReference type="EMBL" id="CP000463">
    <property type="protein sequence ID" value="ABJ03983.1"/>
    <property type="molecule type" value="Genomic_DNA"/>
</dbReference>
<feature type="domain" description="GST N-terminal" evidence="4">
    <location>
        <begin position="12"/>
        <end position="93"/>
    </location>
</feature>
<dbReference type="CDD" id="cd03189">
    <property type="entry name" value="GST_C_GTT1_like"/>
    <property type="match status" value="1"/>
</dbReference>
<sequence length="235" mass="26484">MMPKPLIRHRDWIMLTVHHLNNSRSQRVLWLLEELEVPYQIERYQRGPDMMAPKELRAVHPLGKSPVITDNGNTIAESGAIIEYIIATYGNGRLIPPQNTPERLRYTYWLHYAEGSAMTPLLLKLLFTLMPKRAPALIRPLVRAFTSAVVTGFVDPQLKQHMDFWESELAKSEWFAGNDFSAADIQMSFPLEAASARGGLAQGHPKATAFLARIHARPAYARALQKGGPYEIGKA</sequence>
<dbReference type="SUPFAM" id="SSF47616">
    <property type="entry name" value="GST C-terminal domain-like"/>
    <property type="match status" value="1"/>
</dbReference>
<dbReference type="InterPro" id="IPR040079">
    <property type="entry name" value="Glutathione_S-Trfase"/>
</dbReference>
<dbReference type="PROSITE" id="PS50405">
    <property type="entry name" value="GST_CTER"/>
    <property type="match status" value="1"/>
</dbReference>
<evidence type="ECO:0000259" key="4">
    <source>
        <dbReference type="PROSITE" id="PS50404"/>
    </source>
</evidence>
<dbReference type="InterPro" id="IPR004045">
    <property type="entry name" value="Glutathione_S-Trfase_N"/>
</dbReference>
<proteinExistence type="predicted"/>
<dbReference type="GO" id="GO:0004601">
    <property type="term" value="F:peroxidase activity"/>
    <property type="evidence" value="ECO:0007669"/>
    <property type="project" value="UniProtKB-ARBA"/>
</dbReference>
<dbReference type="Pfam" id="PF13409">
    <property type="entry name" value="GST_N_2"/>
    <property type="match status" value="1"/>
</dbReference>
<dbReference type="InterPro" id="IPR010987">
    <property type="entry name" value="Glutathione-S-Trfase_C-like"/>
</dbReference>
<evidence type="ECO:0000256" key="2">
    <source>
        <dbReference type="ARBA" id="ARBA00022679"/>
    </source>
</evidence>
<feature type="domain" description="GST C-terminal" evidence="5">
    <location>
        <begin position="99"/>
        <end position="235"/>
    </location>
</feature>
<dbReference type="SUPFAM" id="SSF52833">
    <property type="entry name" value="Thioredoxin-like"/>
    <property type="match status" value="1"/>
</dbReference>
<comment type="catalytic activity">
    <reaction evidence="3">
        <text>RX + glutathione = an S-substituted glutathione + a halide anion + H(+)</text>
        <dbReference type="Rhea" id="RHEA:16437"/>
        <dbReference type="ChEBI" id="CHEBI:15378"/>
        <dbReference type="ChEBI" id="CHEBI:16042"/>
        <dbReference type="ChEBI" id="CHEBI:17792"/>
        <dbReference type="ChEBI" id="CHEBI:57925"/>
        <dbReference type="ChEBI" id="CHEBI:90779"/>
        <dbReference type="EC" id="2.5.1.18"/>
    </reaction>
</comment>
<organism evidence="6">
    <name type="scientific">Rhodopseudomonas palustris (strain BisA53)</name>
    <dbReference type="NCBI Taxonomy" id="316055"/>
    <lineage>
        <taxon>Bacteria</taxon>
        <taxon>Pseudomonadati</taxon>
        <taxon>Pseudomonadota</taxon>
        <taxon>Alphaproteobacteria</taxon>
        <taxon>Hyphomicrobiales</taxon>
        <taxon>Nitrobacteraceae</taxon>
        <taxon>Rhodopseudomonas</taxon>
    </lineage>
</organism>
<dbReference type="STRING" id="316055.RPE_0022"/>
<dbReference type="eggNOG" id="COG0625">
    <property type="taxonomic scope" value="Bacteria"/>
</dbReference>
<dbReference type="PROSITE" id="PS50404">
    <property type="entry name" value="GST_NTER"/>
    <property type="match status" value="1"/>
</dbReference>
<dbReference type="Gene3D" id="1.20.1050.10">
    <property type="match status" value="1"/>
</dbReference>
<dbReference type="CDD" id="cd03046">
    <property type="entry name" value="GST_N_GTT1_like"/>
    <property type="match status" value="1"/>
</dbReference>
<dbReference type="InterPro" id="IPR004046">
    <property type="entry name" value="GST_C"/>
</dbReference>
<dbReference type="PANTHER" id="PTHR44051:SF9">
    <property type="entry name" value="GLUTATHIONE S-TRANSFERASE 1"/>
    <property type="match status" value="1"/>
</dbReference>
<evidence type="ECO:0000313" key="6">
    <source>
        <dbReference type="EMBL" id="ABJ03983.1"/>
    </source>
</evidence>
<accession>Q07VQ1</accession>
<evidence type="ECO:0000256" key="3">
    <source>
        <dbReference type="ARBA" id="ARBA00047960"/>
    </source>
</evidence>
<protein>
    <recommendedName>
        <fullName evidence="1">glutathione transferase</fullName>
        <ecNumber evidence="1">2.5.1.18</ecNumber>
    </recommendedName>
</protein>
<dbReference type="HOGENOM" id="CLU_011226_15_5_5"/>
<evidence type="ECO:0000256" key="1">
    <source>
        <dbReference type="ARBA" id="ARBA00012452"/>
    </source>
</evidence>
<dbReference type="SFLD" id="SFLDS00019">
    <property type="entry name" value="Glutathione_Transferase_(cytos"/>
    <property type="match status" value="1"/>
</dbReference>
<dbReference type="FunFam" id="3.40.30.10:FF:000156">
    <property type="entry name" value="Glutathione S-transferase 1"/>
    <property type="match status" value="1"/>
</dbReference>
<dbReference type="PANTHER" id="PTHR44051">
    <property type="entry name" value="GLUTATHIONE S-TRANSFERASE-RELATED"/>
    <property type="match status" value="1"/>
</dbReference>
<dbReference type="KEGG" id="rpe:RPE_0022"/>
<dbReference type="FunFam" id="1.20.1050.10:FF:000061">
    <property type="entry name" value="Glutathione S-transferase 3"/>
    <property type="match status" value="1"/>
</dbReference>